<dbReference type="Proteomes" id="UP001180536">
    <property type="component" value="Unassembled WGS sequence"/>
</dbReference>
<dbReference type="EMBL" id="JAVDXQ010000001">
    <property type="protein sequence ID" value="MDR7295434.1"/>
    <property type="molecule type" value="Genomic_DNA"/>
</dbReference>
<comment type="caution">
    <text evidence="2">The sequence shown here is derived from an EMBL/GenBank/DDBJ whole genome shotgun (WGS) entry which is preliminary data.</text>
</comment>
<accession>A0ABU1Z490</accession>
<feature type="compositionally biased region" description="Basic residues" evidence="1">
    <location>
        <begin position="15"/>
        <end position="25"/>
    </location>
</feature>
<evidence type="ECO:0000256" key="1">
    <source>
        <dbReference type="SAM" id="MobiDB-lite"/>
    </source>
</evidence>
<protein>
    <submittedName>
        <fullName evidence="2">Uncharacterized protein</fullName>
    </submittedName>
</protein>
<reference evidence="2 3" key="1">
    <citation type="submission" date="2023-07" db="EMBL/GenBank/DDBJ databases">
        <title>Sorghum-associated microbial communities from plants grown in Nebraska, USA.</title>
        <authorList>
            <person name="Schachtman D."/>
        </authorList>
    </citation>
    <scope>NUCLEOTIDE SEQUENCE [LARGE SCALE GENOMIC DNA]</scope>
    <source>
        <strain evidence="2 3">BE310</strain>
    </source>
</reference>
<evidence type="ECO:0000313" key="3">
    <source>
        <dbReference type="Proteomes" id="UP001180536"/>
    </source>
</evidence>
<name>A0ABU1Z490_9BURK</name>
<proteinExistence type="predicted"/>
<sequence>MAMTAPIAHSLWPRGPRRNIRRRNNRAIAPTHPRQTPTARRLNAAHGAQLNA</sequence>
<keyword evidence="3" id="KW-1185">Reference proteome</keyword>
<feature type="region of interest" description="Disordered" evidence="1">
    <location>
        <begin position="1"/>
        <end position="52"/>
    </location>
</feature>
<gene>
    <name evidence="2" type="ORF">J2X16_000755</name>
</gene>
<evidence type="ECO:0000313" key="2">
    <source>
        <dbReference type="EMBL" id="MDR7295434.1"/>
    </source>
</evidence>
<organism evidence="2 3">
    <name type="scientific">Pelomonas aquatica</name>
    <dbReference type="NCBI Taxonomy" id="431058"/>
    <lineage>
        <taxon>Bacteria</taxon>
        <taxon>Pseudomonadati</taxon>
        <taxon>Pseudomonadota</taxon>
        <taxon>Betaproteobacteria</taxon>
        <taxon>Burkholderiales</taxon>
        <taxon>Sphaerotilaceae</taxon>
        <taxon>Roseateles</taxon>
    </lineage>
</organism>